<keyword evidence="1" id="KW-1133">Transmembrane helix</keyword>
<accession>A0A1I7SH25</accession>
<feature type="transmembrane region" description="Helical" evidence="1">
    <location>
        <begin position="12"/>
        <end position="31"/>
    </location>
</feature>
<dbReference type="AlphaFoldDB" id="A0A1I7SH25"/>
<keyword evidence="1" id="KW-0472">Membrane</keyword>
<name>A0A1I7SH25_BURXY</name>
<protein>
    <submittedName>
        <fullName evidence="3">MFS transporter</fullName>
    </submittedName>
</protein>
<dbReference type="Proteomes" id="UP000095284">
    <property type="component" value="Unplaced"/>
</dbReference>
<dbReference type="WBParaSite" id="BXY_1234000.1">
    <property type="protein sequence ID" value="BXY_1234000.1"/>
    <property type="gene ID" value="BXY_1234000"/>
</dbReference>
<keyword evidence="1" id="KW-0812">Transmembrane</keyword>
<proteinExistence type="predicted"/>
<evidence type="ECO:0000256" key="1">
    <source>
        <dbReference type="SAM" id="Phobius"/>
    </source>
</evidence>
<sequence length="67" mass="7751">MVMMQHTPQVWITQFGSTISTFALMIGFLSMPRVRMQEMRNFLTSISEEPAVRKRSRSEVLSETALE</sequence>
<organism evidence="2 3">
    <name type="scientific">Bursaphelenchus xylophilus</name>
    <name type="common">Pinewood nematode worm</name>
    <name type="synonym">Aphelenchoides xylophilus</name>
    <dbReference type="NCBI Taxonomy" id="6326"/>
    <lineage>
        <taxon>Eukaryota</taxon>
        <taxon>Metazoa</taxon>
        <taxon>Ecdysozoa</taxon>
        <taxon>Nematoda</taxon>
        <taxon>Chromadorea</taxon>
        <taxon>Rhabditida</taxon>
        <taxon>Tylenchina</taxon>
        <taxon>Tylenchomorpha</taxon>
        <taxon>Aphelenchoidea</taxon>
        <taxon>Aphelenchoididae</taxon>
        <taxon>Bursaphelenchus</taxon>
    </lineage>
</organism>
<reference evidence="3" key="1">
    <citation type="submission" date="2016-11" db="UniProtKB">
        <authorList>
            <consortium name="WormBaseParasite"/>
        </authorList>
    </citation>
    <scope>IDENTIFICATION</scope>
</reference>
<evidence type="ECO:0000313" key="2">
    <source>
        <dbReference type="Proteomes" id="UP000095284"/>
    </source>
</evidence>
<evidence type="ECO:0000313" key="3">
    <source>
        <dbReference type="WBParaSite" id="BXY_1234000.1"/>
    </source>
</evidence>